<reference evidence="1 2" key="1">
    <citation type="submission" date="2023-07" db="EMBL/GenBank/DDBJ databases">
        <title>Sequencing the genomes of 1000 actinobacteria strains.</title>
        <authorList>
            <person name="Klenk H.-P."/>
        </authorList>
    </citation>
    <scope>NUCLEOTIDE SEQUENCE [LARGE SCALE GENOMIC DNA]</scope>
    <source>
        <strain evidence="1 2">DSM 44109</strain>
    </source>
</reference>
<evidence type="ECO:0000313" key="1">
    <source>
        <dbReference type="EMBL" id="MDP9867892.1"/>
    </source>
</evidence>
<proteinExistence type="predicted"/>
<comment type="caution">
    <text evidence="1">The sequence shown here is derived from an EMBL/GenBank/DDBJ whole genome shotgun (WGS) entry which is preliminary data.</text>
</comment>
<evidence type="ECO:0000313" key="2">
    <source>
        <dbReference type="Proteomes" id="UP001230426"/>
    </source>
</evidence>
<evidence type="ECO:0008006" key="3">
    <source>
        <dbReference type="Google" id="ProtNLM"/>
    </source>
</evidence>
<dbReference type="RefSeq" id="WP_306870042.1">
    <property type="nucleotide sequence ID" value="NZ_JAUSRB010000002.1"/>
</dbReference>
<organism evidence="1 2">
    <name type="scientific">Streptosporangium brasiliense</name>
    <dbReference type="NCBI Taxonomy" id="47480"/>
    <lineage>
        <taxon>Bacteria</taxon>
        <taxon>Bacillati</taxon>
        <taxon>Actinomycetota</taxon>
        <taxon>Actinomycetes</taxon>
        <taxon>Streptosporangiales</taxon>
        <taxon>Streptosporangiaceae</taxon>
        <taxon>Streptosporangium</taxon>
    </lineage>
</organism>
<name>A0ABT9RGB2_9ACTN</name>
<protein>
    <recommendedName>
        <fullName evidence="3">DUF305 domain-containing protein</fullName>
    </recommendedName>
</protein>
<accession>A0ABT9RGB2</accession>
<keyword evidence="2" id="KW-1185">Reference proteome</keyword>
<dbReference type="Proteomes" id="UP001230426">
    <property type="component" value="Unassembled WGS sequence"/>
</dbReference>
<dbReference type="EMBL" id="JAUSRB010000002">
    <property type="protein sequence ID" value="MDP9867892.1"/>
    <property type="molecule type" value="Genomic_DNA"/>
</dbReference>
<sequence length="158" mass="16482">MRAAGRARPGARARRAEGALALLLAAGTLAGCVSPAWDDHDYGLKAAASAEAVASTVTIARHAVGGHDRLTTPYLKVLLTGAVTDVRSVDGQFAGVQPPSDAAERVGQQLLDLTGRAEDELAGLLVQVRRGGLRDPAGAVRELRTLGEDLQRFGEAHR</sequence>
<gene>
    <name evidence="1" type="ORF">J2S55_007158</name>
</gene>
<dbReference type="PROSITE" id="PS51257">
    <property type="entry name" value="PROKAR_LIPOPROTEIN"/>
    <property type="match status" value="1"/>
</dbReference>